<gene>
    <name evidence="2" type="ORF">PCOR1329_LOCUS17214</name>
</gene>
<organism evidence="2 3">
    <name type="scientific">Prorocentrum cordatum</name>
    <dbReference type="NCBI Taxonomy" id="2364126"/>
    <lineage>
        <taxon>Eukaryota</taxon>
        <taxon>Sar</taxon>
        <taxon>Alveolata</taxon>
        <taxon>Dinophyceae</taxon>
        <taxon>Prorocentrales</taxon>
        <taxon>Prorocentraceae</taxon>
        <taxon>Prorocentrum</taxon>
    </lineage>
</organism>
<dbReference type="Proteomes" id="UP001189429">
    <property type="component" value="Unassembled WGS sequence"/>
</dbReference>
<feature type="compositionally biased region" description="Polar residues" evidence="1">
    <location>
        <begin position="125"/>
        <end position="135"/>
    </location>
</feature>
<evidence type="ECO:0000256" key="1">
    <source>
        <dbReference type="SAM" id="MobiDB-lite"/>
    </source>
</evidence>
<dbReference type="EMBL" id="CAUYUJ010005324">
    <property type="protein sequence ID" value="CAK0813210.1"/>
    <property type="molecule type" value="Genomic_DNA"/>
</dbReference>
<comment type="caution">
    <text evidence="2">The sequence shown here is derived from an EMBL/GenBank/DDBJ whole genome shotgun (WGS) entry which is preliminary data.</text>
</comment>
<feature type="region of interest" description="Disordered" evidence="1">
    <location>
        <begin position="125"/>
        <end position="147"/>
    </location>
</feature>
<reference evidence="2" key="1">
    <citation type="submission" date="2023-10" db="EMBL/GenBank/DDBJ databases">
        <authorList>
            <person name="Chen Y."/>
            <person name="Shah S."/>
            <person name="Dougan E. K."/>
            <person name="Thang M."/>
            <person name="Chan C."/>
        </authorList>
    </citation>
    <scope>NUCLEOTIDE SEQUENCE [LARGE SCALE GENOMIC DNA]</scope>
</reference>
<evidence type="ECO:0000313" key="3">
    <source>
        <dbReference type="Proteomes" id="UP001189429"/>
    </source>
</evidence>
<keyword evidence="3" id="KW-1185">Reference proteome</keyword>
<feature type="non-terminal residue" evidence="2">
    <location>
        <position position="1"/>
    </location>
</feature>
<sequence>PSKARSGVRSQAAVVPPCRRVQAVDTGPLVDDLLPPPHAEAAGFCKAWTSTSADSSSATLLTAVTLTFKNLHCLGEAATPGRSSCERSRKGYRRCSIEPPRMCVLLRGAVVRDLLNLRLLAVPSTPTTDLQPHTGRSQRENLDRDMSTIFKPRTQIAADGR</sequence>
<feature type="compositionally biased region" description="Basic and acidic residues" evidence="1">
    <location>
        <begin position="137"/>
        <end position="146"/>
    </location>
</feature>
<evidence type="ECO:0000313" key="2">
    <source>
        <dbReference type="EMBL" id="CAK0813210.1"/>
    </source>
</evidence>
<proteinExistence type="predicted"/>
<protein>
    <submittedName>
        <fullName evidence="2">Uncharacterized protein</fullName>
    </submittedName>
</protein>
<name>A0ABN9R380_9DINO</name>
<accession>A0ABN9R380</accession>